<keyword evidence="3" id="KW-1185">Reference proteome</keyword>
<dbReference type="InterPro" id="IPR050900">
    <property type="entry name" value="Transposase_IS3/IS150/IS904"/>
</dbReference>
<dbReference type="InterPro" id="IPR001584">
    <property type="entry name" value="Integrase_cat-core"/>
</dbReference>
<dbReference type="PANTHER" id="PTHR46889:SF4">
    <property type="entry name" value="TRANSPOSASE INSO FOR INSERTION SEQUENCE ELEMENT IS911B-RELATED"/>
    <property type="match status" value="1"/>
</dbReference>
<name>A0A7U6GD61_CALEA</name>
<evidence type="ECO:0000313" key="2">
    <source>
        <dbReference type="EMBL" id="BAL80235.1"/>
    </source>
</evidence>
<dbReference type="GO" id="GO:0003676">
    <property type="term" value="F:nucleic acid binding"/>
    <property type="evidence" value="ECO:0007669"/>
    <property type="project" value="InterPro"/>
</dbReference>
<dbReference type="PANTHER" id="PTHR46889">
    <property type="entry name" value="TRANSPOSASE INSF FOR INSERTION SEQUENCE IS3B-RELATED"/>
    <property type="match status" value="1"/>
</dbReference>
<sequence>MIELVQRYSIKGLSVLKATKVLCFPRSTYYSNLKLDKGNQIETKVVKSKGRPRSRTTWRFIYSDNDASDNCVKKVSVDDKALEDEILNLFSNEFICYGYRKVTWFLRRNGYEINHKKVYRLMKEFHLLRPKLVKHRVNIRRVKEYKVEALRPDEVWEIDVKCMYIHGERRNAFLCSVIDCFTREDLAYHFGRHCLKEDVLRVLEEACKMRNISFSNVLLRVRSDNGSQFISRLVKSYLESIGIEQEHIDVATPEENGFIESFHSIIQSEFNERFEFDTFEECRQKLKEWVTFYNNKRIHSAIGYRTPKECYEEYMKNSLKLLTH</sequence>
<dbReference type="Pfam" id="PF13683">
    <property type="entry name" value="rve_3"/>
    <property type="match status" value="1"/>
</dbReference>
<dbReference type="EMBL" id="AP012051">
    <property type="protein sequence ID" value="BAL80235.1"/>
    <property type="molecule type" value="Genomic_DNA"/>
</dbReference>
<reference evidence="2 3" key="1">
    <citation type="submission" date="2011-01" db="EMBL/GenBank/DDBJ databases">
        <title>Whole genome sequence of Caldisericum exile AZM16c01.</title>
        <authorList>
            <person name="Narita-Yamada S."/>
            <person name="Kawakoshi A."/>
            <person name="Nakamura S."/>
            <person name="Sasagawa M."/>
            <person name="Fukada J."/>
            <person name="Sekine M."/>
            <person name="Kato Y."/>
            <person name="Fukai R."/>
            <person name="Sasaki K."/>
            <person name="Hanamaki A."/>
            <person name="Narita H."/>
            <person name="Konno Y."/>
            <person name="Mori K."/>
            <person name="Yamazaki S."/>
            <person name="Suzuki K."/>
            <person name="Fujita N."/>
        </authorList>
    </citation>
    <scope>NUCLEOTIDE SEQUENCE [LARGE SCALE GENOMIC DNA]</scope>
    <source>
        <strain evidence="3">DSM 21853 / NBRC 104410 / AZM16c01</strain>
    </source>
</reference>
<evidence type="ECO:0000259" key="1">
    <source>
        <dbReference type="PROSITE" id="PS50994"/>
    </source>
</evidence>
<accession>A0A7U6GD61</accession>
<dbReference type="NCBIfam" id="NF033516">
    <property type="entry name" value="transpos_IS3"/>
    <property type="match status" value="1"/>
</dbReference>
<dbReference type="PROSITE" id="PS50994">
    <property type="entry name" value="INTEGRASE"/>
    <property type="match status" value="1"/>
</dbReference>
<dbReference type="SUPFAM" id="SSF53098">
    <property type="entry name" value="Ribonuclease H-like"/>
    <property type="match status" value="1"/>
</dbReference>
<proteinExistence type="predicted"/>
<dbReference type="InterPro" id="IPR025948">
    <property type="entry name" value="HTH-like_dom"/>
</dbReference>
<dbReference type="OrthoDB" id="9801287at2"/>
<dbReference type="InterPro" id="IPR048020">
    <property type="entry name" value="Transpos_IS3"/>
</dbReference>
<dbReference type="InterPro" id="IPR012337">
    <property type="entry name" value="RNaseH-like_sf"/>
</dbReference>
<dbReference type="Pfam" id="PF13276">
    <property type="entry name" value="HTH_21"/>
    <property type="match status" value="1"/>
</dbReference>
<gene>
    <name evidence="2" type="ordered locus">CSE_01090</name>
</gene>
<dbReference type="GO" id="GO:0015074">
    <property type="term" value="P:DNA integration"/>
    <property type="evidence" value="ECO:0007669"/>
    <property type="project" value="InterPro"/>
</dbReference>
<dbReference type="Gene3D" id="3.30.420.10">
    <property type="entry name" value="Ribonuclease H-like superfamily/Ribonuclease H"/>
    <property type="match status" value="1"/>
</dbReference>
<dbReference type="AlphaFoldDB" id="A0A7U6GD61"/>
<protein>
    <submittedName>
        <fullName evidence="2">Transposase for insertion sequence element</fullName>
    </submittedName>
</protein>
<feature type="domain" description="Integrase catalytic" evidence="1">
    <location>
        <begin position="148"/>
        <end position="315"/>
    </location>
</feature>
<dbReference type="RefSeq" id="WP_014452642.1">
    <property type="nucleotide sequence ID" value="NC_017096.1"/>
</dbReference>
<organism evidence="2 3">
    <name type="scientific">Caldisericum exile (strain DSM 21853 / NBRC 104410 / AZM16c01)</name>
    <dbReference type="NCBI Taxonomy" id="511051"/>
    <lineage>
        <taxon>Bacteria</taxon>
        <taxon>Pseudomonadati</taxon>
        <taxon>Caldisericota/Cryosericota group</taxon>
        <taxon>Caldisericota</taxon>
        <taxon>Caldisericia</taxon>
        <taxon>Caldisericales</taxon>
        <taxon>Caldisericaceae</taxon>
        <taxon>Caldisericum</taxon>
    </lineage>
</organism>
<dbReference type="KEGG" id="cex:CSE_01090"/>
<dbReference type="InterPro" id="IPR036397">
    <property type="entry name" value="RNaseH_sf"/>
</dbReference>
<evidence type="ECO:0000313" key="3">
    <source>
        <dbReference type="Proteomes" id="UP000004793"/>
    </source>
</evidence>
<dbReference type="Proteomes" id="UP000004793">
    <property type="component" value="Chromosome"/>
</dbReference>